<dbReference type="EMBL" id="BONV01000014">
    <property type="protein sequence ID" value="GIG80347.1"/>
    <property type="molecule type" value="Genomic_DNA"/>
</dbReference>
<reference evidence="1 2" key="1">
    <citation type="submission" date="2021-01" db="EMBL/GenBank/DDBJ databases">
        <title>Whole genome shotgun sequence of Planotetraspora kaengkrachanensis NBRC 104272.</title>
        <authorList>
            <person name="Komaki H."/>
            <person name="Tamura T."/>
        </authorList>
    </citation>
    <scope>NUCLEOTIDE SEQUENCE [LARGE SCALE GENOMIC DNA]</scope>
    <source>
        <strain evidence="1 2">NBRC 104272</strain>
    </source>
</reference>
<sequence length="175" mass="18854">MGFDVRLSRLRSLSPVRANPVRAGRMPIRALGAAKAVLLVATGLLPVACSTCSWSVADIRRLHSELAAAVPESLGAASVGAIQNGSECDEDGQGVWANVTVRHVRSYKDVISELKRQGWSDLSAEQEAGFLDDSPVVKKQIRGRTVLAWVVSPIEPPDAPKGYVELSFEFLDEDT</sequence>
<organism evidence="1 2">
    <name type="scientific">Planotetraspora kaengkrachanensis</name>
    <dbReference type="NCBI Taxonomy" id="575193"/>
    <lineage>
        <taxon>Bacteria</taxon>
        <taxon>Bacillati</taxon>
        <taxon>Actinomycetota</taxon>
        <taxon>Actinomycetes</taxon>
        <taxon>Streptosporangiales</taxon>
        <taxon>Streptosporangiaceae</taxon>
        <taxon>Planotetraspora</taxon>
    </lineage>
</organism>
<keyword evidence="2" id="KW-1185">Reference proteome</keyword>
<name>A0A8J3LXH7_9ACTN</name>
<comment type="caution">
    <text evidence="1">The sequence shown here is derived from an EMBL/GenBank/DDBJ whole genome shotgun (WGS) entry which is preliminary data.</text>
</comment>
<proteinExistence type="predicted"/>
<accession>A0A8J3LXH7</accession>
<dbReference type="Proteomes" id="UP000630097">
    <property type="component" value="Unassembled WGS sequence"/>
</dbReference>
<gene>
    <name evidence="1" type="ORF">Pka01_34740</name>
</gene>
<dbReference type="AlphaFoldDB" id="A0A8J3LXH7"/>
<evidence type="ECO:0000313" key="2">
    <source>
        <dbReference type="Proteomes" id="UP000630097"/>
    </source>
</evidence>
<protein>
    <submittedName>
        <fullName evidence="1">Uncharacterized protein</fullName>
    </submittedName>
</protein>
<evidence type="ECO:0000313" key="1">
    <source>
        <dbReference type="EMBL" id="GIG80347.1"/>
    </source>
</evidence>